<accession>A0A1Y6K5R0</accession>
<protein>
    <recommendedName>
        <fullName evidence="3">adenosine deaminase</fullName>
        <ecNumber evidence="3">3.5.4.4</ecNumber>
    </recommendedName>
</protein>
<dbReference type="InterPro" id="IPR001365">
    <property type="entry name" value="A_deaminase_dom"/>
</dbReference>
<evidence type="ECO:0000313" key="9">
    <source>
        <dbReference type="Proteomes" id="UP000195514"/>
    </source>
</evidence>
<dbReference type="PANTHER" id="PTHR11409">
    <property type="entry name" value="ADENOSINE DEAMINASE"/>
    <property type="match status" value="1"/>
</dbReference>
<dbReference type="GO" id="GO:0005829">
    <property type="term" value="C:cytosol"/>
    <property type="evidence" value="ECO:0007669"/>
    <property type="project" value="TreeGrafter"/>
</dbReference>
<dbReference type="SUPFAM" id="SSF51556">
    <property type="entry name" value="Metallo-dependent hydrolases"/>
    <property type="match status" value="1"/>
</dbReference>
<evidence type="ECO:0000256" key="5">
    <source>
        <dbReference type="ARBA" id="ARBA00022801"/>
    </source>
</evidence>
<keyword evidence="6" id="KW-0862">Zinc</keyword>
<dbReference type="RefSeq" id="WP_087861837.1">
    <property type="nucleotide sequence ID" value="NZ_LT859958.1"/>
</dbReference>
<dbReference type="NCBIfam" id="NF006846">
    <property type="entry name" value="PRK09358.1-1"/>
    <property type="match status" value="1"/>
</dbReference>
<dbReference type="GO" id="GO:0006154">
    <property type="term" value="P:adenosine catabolic process"/>
    <property type="evidence" value="ECO:0007669"/>
    <property type="project" value="TreeGrafter"/>
</dbReference>
<dbReference type="Gene3D" id="3.20.20.140">
    <property type="entry name" value="Metal-dependent hydrolases"/>
    <property type="match status" value="1"/>
</dbReference>
<dbReference type="GO" id="GO:0046103">
    <property type="term" value="P:inosine biosynthetic process"/>
    <property type="evidence" value="ECO:0007669"/>
    <property type="project" value="TreeGrafter"/>
</dbReference>
<dbReference type="Proteomes" id="UP000195514">
    <property type="component" value="Chromosome I"/>
</dbReference>
<evidence type="ECO:0000256" key="3">
    <source>
        <dbReference type="ARBA" id="ARBA00012784"/>
    </source>
</evidence>
<dbReference type="EMBL" id="LT859958">
    <property type="protein sequence ID" value="SMX53929.1"/>
    <property type="molecule type" value="Genomic_DNA"/>
</dbReference>
<feature type="domain" description="Adenosine deaminase" evidence="7">
    <location>
        <begin position="7"/>
        <end position="330"/>
    </location>
</feature>
<evidence type="ECO:0000313" key="8">
    <source>
        <dbReference type="EMBL" id="SMX53929.1"/>
    </source>
</evidence>
<gene>
    <name evidence="8" type="primary">add</name>
    <name evidence="8" type="ORF">CFX1CAM_0864</name>
</gene>
<proteinExistence type="inferred from homology"/>
<keyword evidence="5 8" id="KW-0378">Hydrolase</keyword>
<dbReference type="InterPro" id="IPR006330">
    <property type="entry name" value="Ado/ade_deaminase"/>
</dbReference>
<evidence type="ECO:0000256" key="6">
    <source>
        <dbReference type="ARBA" id="ARBA00022833"/>
    </source>
</evidence>
<dbReference type="GO" id="GO:0046872">
    <property type="term" value="F:metal ion binding"/>
    <property type="evidence" value="ECO:0007669"/>
    <property type="project" value="UniProtKB-KW"/>
</dbReference>
<keyword evidence="4" id="KW-0479">Metal-binding</keyword>
<comment type="cofactor">
    <cofactor evidence="1">
        <name>Zn(2+)</name>
        <dbReference type="ChEBI" id="CHEBI:29105"/>
    </cofactor>
</comment>
<comment type="similarity">
    <text evidence="2">Belongs to the metallo-dependent hydrolases superfamily. Adenosine and AMP deaminases family.</text>
</comment>
<name>A0A1Y6K5R0_9CHLR</name>
<evidence type="ECO:0000259" key="7">
    <source>
        <dbReference type="Pfam" id="PF00962"/>
    </source>
</evidence>
<dbReference type="KEGG" id="abat:CFX1CAM_0864"/>
<dbReference type="PANTHER" id="PTHR11409:SF43">
    <property type="entry name" value="ADENOSINE DEAMINASE"/>
    <property type="match status" value="1"/>
</dbReference>
<evidence type="ECO:0000256" key="1">
    <source>
        <dbReference type="ARBA" id="ARBA00001947"/>
    </source>
</evidence>
<organism evidence="8 9">
    <name type="scientific">Candidatus Brevifilum fermentans</name>
    <dbReference type="NCBI Taxonomy" id="1986204"/>
    <lineage>
        <taxon>Bacteria</taxon>
        <taxon>Bacillati</taxon>
        <taxon>Chloroflexota</taxon>
        <taxon>Anaerolineae</taxon>
        <taxon>Anaerolineales</taxon>
        <taxon>Anaerolineaceae</taxon>
        <taxon>Candidatus Brevifilum</taxon>
    </lineage>
</organism>
<evidence type="ECO:0000256" key="2">
    <source>
        <dbReference type="ARBA" id="ARBA00006676"/>
    </source>
</evidence>
<dbReference type="AlphaFoldDB" id="A0A1Y6K5R0"/>
<dbReference type="Pfam" id="PF00962">
    <property type="entry name" value="A_deaminase"/>
    <property type="match status" value="1"/>
</dbReference>
<dbReference type="InterPro" id="IPR032466">
    <property type="entry name" value="Metal_Hydrolase"/>
</dbReference>
<dbReference type="GO" id="GO:0004000">
    <property type="term" value="F:adenosine deaminase activity"/>
    <property type="evidence" value="ECO:0007669"/>
    <property type="project" value="TreeGrafter"/>
</dbReference>
<dbReference type="OrthoDB" id="9779574at2"/>
<dbReference type="EC" id="3.5.4.4" evidence="3"/>
<evidence type="ECO:0000256" key="4">
    <source>
        <dbReference type="ARBA" id="ARBA00022723"/>
    </source>
</evidence>
<sequence length="335" mass="36881">MIHADLPLIDLHRHLDGNVRLATILELAQQHNLPLPADNLADLRPYIQVSEPETDIMAYFQRFTWMISIFADEDACRRVAYENVLDAREEGIDYIELRFSPWFMAEPHGLDPVGVVGAVVDGVRAAVETLGDIRVNLIGIISRTYGVEIGYQELDALLAYRDDIVGLDLAGDEANFPAEWFTPHFKKARAASWGFTVHAGESAGTESVWRSIRDLGAVRIGHAVCIMDDPSLVDYMLEHRIGIEANLTSNWHTNTVASYAQHPLKTWLDAGLLATINTDDPGISPVTLRDEFEIAAPAAGLTSADTRKAQINAVEVAFLSAAEKQALLKKKAQAG</sequence>
<reference evidence="9" key="1">
    <citation type="submission" date="2017-05" db="EMBL/GenBank/DDBJ databases">
        <authorList>
            <person name="Kirkegaard R."/>
            <person name="Mcilroy J S."/>
        </authorList>
    </citation>
    <scope>NUCLEOTIDE SEQUENCE [LARGE SCALE GENOMIC DNA]</scope>
</reference>
<dbReference type="GO" id="GO:0043103">
    <property type="term" value="P:hypoxanthine salvage"/>
    <property type="evidence" value="ECO:0007669"/>
    <property type="project" value="TreeGrafter"/>
</dbReference>
<dbReference type="NCBIfam" id="TIGR01430">
    <property type="entry name" value="aden_deam"/>
    <property type="match status" value="1"/>
</dbReference>
<keyword evidence="9" id="KW-1185">Reference proteome</keyword>